<accession>A0A1M5MME5</accession>
<evidence type="ECO:0000313" key="4">
    <source>
        <dbReference type="Proteomes" id="UP000184268"/>
    </source>
</evidence>
<dbReference type="SUPFAM" id="SSF50814">
    <property type="entry name" value="Lipocalins"/>
    <property type="match status" value="1"/>
</dbReference>
<gene>
    <name evidence="3" type="ORF">SAMN02745129_0701</name>
</gene>
<keyword evidence="4" id="KW-1185">Reference proteome</keyword>
<dbReference type="Gene3D" id="2.40.128.20">
    <property type="match status" value="1"/>
</dbReference>
<feature type="compositionally biased region" description="Polar residues" evidence="1">
    <location>
        <begin position="1"/>
        <end position="18"/>
    </location>
</feature>
<evidence type="ECO:0000259" key="2">
    <source>
        <dbReference type="Pfam" id="PF08768"/>
    </source>
</evidence>
<dbReference type="Proteomes" id="UP000184268">
    <property type="component" value="Unassembled WGS sequence"/>
</dbReference>
<feature type="region of interest" description="Disordered" evidence="1">
    <location>
        <begin position="1"/>
        <end position="22"/>
    </location>
</feature>
<proteinExistence type="predicted"/>
<sequence>MLESPSPISKTQMASDTKVNGVDYGPLARLLGEWRGEQGQDRSPEPDGAEQNAFYETLIFRPAGQITNAESQRLVALRYHRRVNRQSDHQEFHEQHGYWLWDKEREALFECFVTPRGVAVVAEGKLPASAIEQERITFSVQTRAEGHGIAQTAFLQEHASTIGFTHQLTLSGNQLSYTQTTSLDIYQHRGFDHTDSNTLHREGQVMVD</sequence>
<evidence type="ECO:0000256" key="1">
    <source>
        <dbReference type="SAM" id="MobiDB-lite"/>
    </source>
</evidence>
<dbReference type="AlphaFoldDB" id="A0A1M5MME5"/>
<dbReference type="Pfam" id="PF08768">
    <property type="entry name" value="THAP4_heme-bd"/>
    <property type="match status" value="1"/>
</dbReference>
<evidence type="ECO:0000313" key="3">
    <source>
        <dbReference type="EMBL" id="SHG78478.1"/>
    </source>
</evidence>
<reference evidence="4" key="1">
    <citation type="submission" date="2016-11" db="EMBL/GenBank/DDBJ databases">
        <authorList>
            <person name="Varghese N."/>
            <person name="Submissions S."/>
        </authorList>
    </citation>
    <scope>NUCLEOTIDE SEQUENCE [LARGE SCALE GENOMIC DNA]</scope>
    <source>
        <strain evidence="4">DSM 16917</strain>
    </source>
</reference>
<feature type="domain" description="THAP4-like heme-binding" evidence="2">
    <location>
        <begin position="24"/>
        <end position="201"/>
    </location>
</feature>
<dbReference type="EMBL" id="FQXG01000001">
    <property type="protein sequence ID" value="SHG78478.1"/>
    <property type="molecule type" value="Genomic_DNA"/>
</dbReference>
<name>A0A1M5MME5_9GAMM</name>
<dbReference type="STRING" id="299255.SAMN02745129_0701"/>
<protein>
    <recommendedName>
        <fullName evidence="2">THAP4-like heme-binding domain-containing protein</fullName>
    </recommendedName>
</protein>
<organism evidence="3 4">
    <name type="scientific">Ferrimonas marina</name>
    <dbReference type="NCBI Taxonomy" id="299255"/>
    <lineage>
        <taxon>Bacteria</taxon>
        <taxon>Pseudomonadati</taxon>
        <taxon>Pseudomonadota</taxon>
        <taxon>Gammaproteobacteria</taxon>
        <taxon>Alteromonadales</taxon>
        <taxon>Ferrimonadaceae</taxon>
        <taxon>Ferrimonas</taxon>
    </lineage>
</organism>
<dbReference type="InterPro" id="IPR014878">
    <property type="entry name" value="THAP4-like_heme-bd"/>
</dbReference>
<dbReference type="InterPro" id="IPR012674">
    <property type="entry name" value="Calycin"/>
</dbReference>